<dbReference type="Pfam" id="PF13407">
    <property type="entry name" value="Peripla_BP_4"/>
    <property type="match status" value="1"/>
</dbReference>
<feature type="signal peptide" evidence="3">
    <location>
        <begin position="1"/>
        <end position="20"/>
    </location>
</feature>
<dbReference type="PANTHER" id="PTHR30036:SF7">
    <property type="entry name" value="ABC TRANSPORTER PERIPLASMIC-BINDING PROTEIN YPHF"/>
    <property type="match status" value="1"/>
</dbReference>
<evidence type="ECO:0000313" key="6">
    <source>
        <dbReference type="Proteomes" id="UP001221217"/>
    </source>
</evidence>
<dbReference type="EMBL" id="JAQQAL010000034">
    <property type="protein sequence ID" value="MDC7227810.1"/>
    <property type="molecule type" value="Genomic_DNA"/>
</dbReference>
<comment type="similarity">
    <text evidence="2">Belongs to the bacterial solute-binding protein 2 family.</text>
</comment>
<dbReference type="Gene3D" id="3.40.50.2300">
    <property type="match status" value="2"/>
</dbReference>
<evidence type="ECO:0000259" key="4">
    <source>
        <dbReference type="Pfam" id="PF13407"/>
    </source>
</evidence>
<feature type="domain" description="Periplasmic binding protein" evidence="4">
    <location>
        <begin position="40"/>
        <end position="288"/>
    </location>
</feature>
<comment type="caution">
    <text evidence="5">The sequence shown here is derived from an EMBL/GenBank/DDBJ whole genome shotgun (WGS) entry which is preliminary data.</text>
</comment>
<protein>
    <submittedName>
        <fullName evidence="5">Substrate-binding domain-containing protein</fullName>
    </submittedName>
</protein>
<dbReference type="InterPro" id="IPR025997">
    <property type="entry name" value="SBP_2_dom"/>
</dbReference>
<reference evidence="5 6" key="1">
    <citation type="submission" date="2022-12" db="EMBL/GenBank/DDBJ databases">
        <title>Metagenome assembled genome from gulf of manar.</title>
        <authorList>
            <person name="Kohli P."/>
            <person name="Pk S."/>
            <person name="Venkata Ramana C."/>
            <person name="Sasikala C."/>
        </authorList>
    </citation>
    <scope>NUCLEOTIDE SEQUENCE [LARGE SCALE GENOMIC DNA]</scope>
    <source>
        <strain evidence="5">JB008</strain>
    </source>
</reference>
<dbReference type="SUPFAM" id="SSF53822">
    <property type="entry name" value="Periplasmic binding protein-like I"/>
    <property type="match status" value="1"/>
</dbReference>
<dbReference type="GO" id="GO:0030288">
    <property type="term" value="C:outer membrane-bounded periplasmic space"/>
    <property type="evidence" value="ECO:0007669"/>
    <property type="project" value="TreeGrafter"/>
</dbReference>
<name>A0AAJ1MNI8_9SPIO</name>
<evidence type="ECO:0000313" key="5">
    <source>
        <dbReference type="EMBL" id="MDC7227810.1"/>
    </source>
</evidence>
<gene>
    <name evidence="5" type="ORF">PQJ61_13680</name>
</gene>
<feature type="chain" id="PRO_5042553270" evidence="3">
    <location>
        <begin position="21"/>
        <end position="378"/>
    </location>
</feature>
<accession>A0AAJ1MNI8</accession>
<evidence type="ECO:0000256" key="2">
    <source>
        <dbReference type="ARBA" id="ARBA00007639"/>
    </source>
</evidence>
<dbReference type="Proteomes" id="UP001221217">
    <property type="component" value="Unassembled WGS sequence"/>
</dbReference>
<dbReference type="AlphaFoldDB" id="A0AAJ1MNI8"/>
<dbReference type="GO" id="GO:0030246">
    <property type="term" value="F:carbohydrate binding"/>
    <property type="evidence" value="ECO:0007669"/>
    <property type="project" value="TreeGrafter"/>
</dbReference>
<sequence>MKKKLLVLVMVLIIAGFSTAMVFAGGQTEGAAVKTEDITIGVSIWGINDSLGSQVKKMLDAAGDALDVKVVYIEQSHKSEEVVASVENLCASGVDGIIICNSADAEMARAIPIAQNNSVYISQFFRIIGDPEVEKIALNSSYYLGCTHENETANGYELGRILVEEKNCRNIGMTSYRVGDATANARMVGYKQAVSDWNKANPGDRAILMDVVDDKYTSEEARQAVEGMIDANPTMDGLIVVGGGGQSLEGALAAVKAKGLTGKIHVASTDFTTNLHAQLSNNEISAMSGGHFADPLFSFMMVYNAITGSYNRTDSEYLEVIFPMMFVASADDYSAFDKYFIQSLPYNTEELTAMANGSFKALQDTAAALSIADVKSRR</sequence>
<proteinExistence type="inferred from homology"/>
<dbReference type="InterPro" id="IPR050555">
    <property type="entry name" value="Bact_Solute-Bind_Prot2"/>
</dbReference>
<comment type="subcellular location">
    <subcellularLocation>
        <location evidence="1">Cell envelope</location>
    </subcellularLocation>
</comment>
<organism evidence="5 6">
    <name type="scientific">Candidatus Thalassospirochaeta sargassi</name>
    <dbReference type="NCBI Taxonomy" id="3119039"/>
    <lineage>
        <taxon>Bacteria</taxon>
        <taxon>Pseudomonadati</taxon>
        <taxon>Spirochaetota</taxon>
        <taxon>Spirochaetia</taxon>
        <taxon>Spirochaetales</taxon>
        <taxon>Spirochaetaceae</taxon>
        <taxon>Candidatus Thalassospirochaeta</taxon>
    </lineage>
</organism>
<evidence type="ECO:0000256" key="1">
    <source>
        <dbReference type="ARBA" id="ARBA00004196"/>
    </source>
</evidence>
<keyword evidence="3" id="KW-0732">Signal</keyword>
<dbReference type="InterPro" id="IPR028082">
    <property type="entry name" value="Peripla_BP_I"/>
</dbReference>
<dbReference type="PANTHER" id="PTHR30036">
    <property type="entry name" value="D-XYLOSE-BINDING PERIPLASMIC PROTEIN"/>
    <property type="match status" value="1"/>
</dbReference>
<evidence type="ECO:0000256" key="3">
    <source>
        <dbReference type="SAM" id="SignalP"/>
    </source>
</evidence>